<keyword evidence="2" id="KW-0472">Membrane</keyword>
<evidence type="ECO:0000313" key="4">
    <source>
        <dbReference type="Proteomes" id="UP001357733"/>
    </source>
</evidence>
<keyword evidence="4" id="KW-1185">Reference proteome</keyword>
<comment type="caution">
    <text evidence="3">The sequence shown here is derived from an EMBL/GenBank/DDBJ whole genome shotgun (WGS) entry which is preliminary data.</text>
</comment>
<gene>
    <name evidence="3" type="ORF">VLK81_03280</name>
</gene>
<dbReference type="EMBL" id="JAYKOT010000003">
    <property type="protein sequence ID" value="MEB3429053.1"/>
    <property type="molecule type" value="Genomic_DNA"/>
</dbReference>
<keyword evidence="2" id="KW-1133">Transmembrane helix</keyword>
<reference evidence="3 4" key="1">
    <citation type="submission" date="2024-01" db="EMBL/GenBank/DDBJ databases">
        <title>Complete genome sequence of Citroniella saccharovorans strain M6.X9, isolated from human fecal sample.</title>
        <authorList>
            <person name="Cheng G."/>
            <person name="Westerholm M."/>
            <person name="Schnurer A."/>
        </authorList>
    </citation>
    <scope>NUCLEOTIDE SEQUENCE [LARGE SCALE GENOMIC DNA]</scope>
    <source>
        <strain evidence="3 4">DSM 29873</strain>
    </source>
</reference>
<dbReference type="Pfam" id="PF04977">
    <property type="entry name" value="DivIC"/>
    <property type="match status" value="1"/>
</dbReference>
<proteinExistence type="predicted"/>
<protein>
    <submittedName>
        <fullName evidence="3">Septum formation initiator family protein</fullName>
    </submittedName>
</protein>
<sequence length="123" mass="14876">MEYRNKLRSRKELNREIRKRNLITIACYISFFAFIVYFSISFLGTSFKIKDLNTEISAKNEKKESLIKQKLKLEKELKEVDNDKWIEKVAREKLKMVSKDDLIYVDESKNKKENNEKRLYEDN</sequence>
<organism evidence="3 4">
    <name type="scientific">Citroniella saccharovorans</name>
    <dbReference type="NCBI Taxonomy" id="2053367"/>
    <lineage>
        <taxon>Bacteria</taxon>
        <taxon>Bacillati</taxon>
        <taxon>Bacillota</taxon>
        <taxon>Tissierellia</taxon>
        <taxon>Tissierellales</taxon>
        <taxon>Peptoniphilaceae</taxon>
        <taxon>Citroniella</taxon>
    </lineage>
</organism>
<keyword evidence="1" id="KW-0175">Coiled coil</keyword>
<dbReference type="Proteomes" id="UP001357733">
    <property type="component" value="Unassembled WGS sequence"/>
</dbReference>
<evidence type="ECO:0000256" key="2">
    <source>
        <dbReference type="SAM" id="Phobius"/>
    </source>
</evidence>
<feature type="transmembrane region" description="Helical" evidence="2">
    <location>
        <begin position="21"/>
        <end position="43"/>
    </location>
</feature>
<evidence type="ECO:0000256" key="1">
    <source>
        <dbReference type="SAM" id="Coils"/>
    </source>
</evidence>
<dbReference type="AlphaFoldDB" id="A0AAW9MNE5"/>
<evidence type="ECO:0000313" key="3">
    <source>
        <dbReference type="EMBL" id="MEB3429053.1"/>
    </source>
</evidence>
<feature type="coiled-coil region" evidence="1">
    <location>
        <begin position="49"/>
        <end position="83"/>
    </location>
</feature>
<dbReference type="InterPro" id="IPR007060">
    <property type="entry name" value="FtsL/DivIC"/>
</dbReference>
<accession>A0AAW9MNE5</accession>
<keyword evidence="2" id="KW-0812">Transmembrane</keyword>
<name>A0AAW9MNE5_9FIRM</name>
<dbReference type="RefSeq" id="WP_324619182.1">
    <property type="nucleotide sequence ID" value="NZ_JAYKOT010000003.1"/>
</dbReference>